<dbReference type="EMBL" id="CM023476">
    <property type="protein sequence ID" value="KAH7941469.1"/>
    <property type="molecule type" value="Genomic_DNA"/>
</dbReference>
<keyword evidence="2" id="KW-1185">Reference proteome</keyword>
<accession>A0ACB8CFG3</accession>
<protein>
    <submittedName>
        <fullName evidence="1">Uncharacterized protein</fullName>
    </submittedName>
</protein>
<organism evidence="1 2">
    <name type="scientific">Dermacentor silvarum</name>
    <name type="common">Tick</name>
    <dbReference type="NCBI Taxonomy" id="543639"/>
    <lineage>
        <taxon>Eukaryota</taxon>
        <taxon>Metazoa</taxon>
        <taxon>Ecdysozoa</taxon>
        <taxon>Arthropoda</taxon>
        <taxon>Chelicerata</taxon>
        <taxon>Arachnida</taxon>
        <taxon>Acari</taxon>
        <taxon>Parasitiformes</taxon>
        <taxon>Ixodida</taxon>
        <taxon>Ixodoidea</taxon>
        <taxon>Ixodidae</taxon>
        <taxon>Rhipicephalinae</taxon>
        <taxon>Dermacentor</taxon>
    </lineage>
</organism>
<reference evidence="1" key="1">
    <citation type="submission" date="2020-05" db="EMBL/GenBank/DDBJ databases">
        <title>Large-scale comparative analyses of tick genomes elucidate their genetic diversity and vector capacities.</title>
        <authorList>
            <person name="Jia N."/>
            <person name="Wang J."/>
            <person name="Shi W."/>
            <person name="Du L."/>
            <person name="Sun Y."/>
            <person name="Zhan W."/>
            <person name="Jiang J."/>
            <person name="Wang Q."/>
            <person name="Zhang B."/>
            <person name="Ji P."/>
            <person name="Sakyi L.B."/>
            <person name="Cui X."/>
            <person name="Yuan T."/>
            <person name="Jiang B."/>
            <person name="Yang W."/>
            <person name="Lam T.T.-Y."/>
            <person name="Chang Q."/>
            <person name="Ding S."/>
            <person name="Wang X."/>
            <person name="Zhu J."/>
            <person name="Ruan X."/>
            <person name="Zhao L."/>
            <person name="Wei J."/>
            <person name="Que T."/>
            <person name="Du C."/>
            <person name="Cheng J."/>
            <person name="Dai P."/>
            <person name="Han X."/>
            <person name="Huang E."/>
            <person name="Gao Y."/>
            <person name="Liu J."/>
            <person name="Shao H."/>
            <person name="Ye R."/>
            <person name="Li L."/>
            <person name="Wei W."/>
            <person name="Wang X."/>
            <person name="Wang C."/>
            <person name="Yang T."/>
            <person name="Huo Q."/>
            <person name="Li W."/>
            <person name="Guo W."/>
            <person name="Chen H."/>
            <person name="Zhou L."/>
            <person name="Ni X."/>
            <person name="Tian J."/>
            <person name="Zhou Y."/>
            <person name="Sheng Y."/>
            <person name="Liu T."/>
            <person name="Pan Y."/>
            <person name="Xia L."/>
            <person name="Li J."/>
            <person name="Zhao F."/>
            <person name="Cao W."/>
        </authorList>
    </citation>
    <scope>NUCLEOTIDE SEQUENCE</scope>
    <source>
        <strain evidence="1">Dsil-2018</strain>
    </source>
</reference>
<dbReference type="Proteomes" id="UP000821865">
    <property type="component" value="Chromosome 7"/>
</dbReference>
<name>A0ACB8CFG3_DERSI</name>
<proteinExistence type="predicted"/>
<sequence>MATKGGLPAAPLISKPASGNPSGLVSNGSARAAQPRSKTATWRPCNTPKMSSDDIIVVLKPRETLHLKTVFQTGDLGVPIAQYVAGEAGTTLNLWPVWTQNLIVCGTQHVEVANKLARDFSLNMGSGSVPLRSHAKLNGEVCRGVITVRADETTTSLKGKVVWREGALAFVRKLRTSNVAVLVGRRVPRYVHYNCECAVVREYKRTVPACYHCGTIGHRIDNCPHPDVARCGYCDQRVGASEQGLAEHECTPSCTVCAEAHLTSLADCKGKFRRLQRPRTQQQDQQAYRQQRCVIGPVRKSHRACYRKQD</sequence>
<evidence type="ECO:0000313" key="2">
    <source>
        <dbReference type="Proteomes" id="UP000821865"/>
    </source>
</evidence>
<evidence type="ECO:0000313" key="1">
    <source>
        <dbReference type="EMBL" id="KAH7941469.1"/>
    </source>
</evidence>
<comment type="caution">
    <text evidence="1">The sequence shown here is derived from an EMBL/GenBank/DDBJ whole genome shotgun (WGS) entry which is preliminary data.</text>
</comment>
<gene>
    <name evidence="1" type="ORF">HPB49_014182</name>
</gene>